<protein>
    <recommendedName>
        <fullName evidence="6">Major facilitator superfamily (MFS) profile domain-containing protein</fullName>
    </recommendedName>
</protein>
<feature type="transmembrane region" description="Helical" evidence="2">
    <location>
        <begin position="131"/>
        <end position="149"/>
    </location>
</feature>
<evidence type="ECO:0000256" key="1">
    <source>
        <dbReference type="SAM" id="MobiDB-lite"/>
    </source>
</evidence>
<feature type="compositionally biased region" description="Low complexity" evidence="1">
    <location>
        <begin position="415"/>
        <end position="428"/>
    </location>
</feature>
<dbReference type="AlphaFoldDB" id="A0A383VYS0"/>
<feature type="transmembrane region" description="Helical" evidence="2">
    <location>
        <begin position="604"/>
        <end position="630"/>
    </location>
</feature>
<evidence type="ECO:0000256" key="2">
    <source>
        <dbReference type="SAM" id="Phobius"/>
    </source>
</evidence>
<feature type="transmembrane region" description="Helical" evidence="2">
    <location>
        <begin position="23"/>
        <end position="43"/>
    </location>
</feature>
<feature type="transmembrane region" description="Helical" evidence="2">
    <location>
        <begin position="536"/>
        <end position="560"/>
    </location>
</feature>
<accession>A0A383VYS0</accession>
<dbReference type="EMBL" id="FNXT01000970">
    <property type="protein sequence ID" value="SZX70070.1"/>
    <property type="molecule type" value="Genomic_DNA"/>
</dbReference>
<feature type="transmembrane region" description="Helical" evidence="2">
    <location>
        <begin position="572"/>
        <end position="592"/>
    </location>
</feature>
<feature type="region of interest" description="Disordered" evidence="1">
    <location>
        <begin position="400"/>
        <end position="428"/>
    </location>
</feature>
<dbReference type="Gene3D" id="1.20.1250.20">
    <property type="entry name" value="MFS general substrate transporter like domains"/>
    <property type="match status" value="1"/>
</dbReference>
<feature type="transmembrane region" description="Helical" evidence="2">
    <location>
        <begin position="189"/>
        <end position="214"/>
    </location>
</feature>
<feature type="transmembrane region" description="Helical" evidence="2">
    <location>
        <begin position="476"/>
        <end position="501"/>
    </location>
</feature>
<feature type="transmembrane region" description="Helical" evidence="2">
    <location>
        <begin position="513"/>
        <end position="530"/>
    </location>
</feature>
<gene>
    <name evidence="3" type="ORF">BQ4739_LOCUS10316</name>
    <name evidence="4" type="ORF">BQ4739_LOCUS14715</name>
</gene>
<evidence type="ECO:0000313" key="5">
    <source>
        <dbReference type="Proteomes" id="UP000256970"/>
    </source>
</evidence>
<keyword evidence="5" id="KW-1185">Reference proteome</keyword>
<evidence type="ECO:0000313" key="3">
    <source>
        <dbReference type="EMBL" id="SZX70070.1"/>
    </source>
</evidence>
<feature type="transmembrane region" description="Helical" evidence="2">
    <location>
        <begin position="64"/>
        <end position="88"/>
    </location>
</feature>
<proteinExistence type="predicted"/>
<feature type="transmembrane region" description="Helical" evidence="2">
    <location>
        <begin position="161"/>
        <end position="182"/>
    </location>
</feature>
<evidence type="ECO:0008006" key="6">
    <source>
        <dbReference type="Google" id="ProtNLM"/>
    </source>
</evidence>
<dbReference type="Proteomes" id="UP000256970">
    <property type="component" value="Unassembled WGS sequence"/>
</dbReference>
<name>A0A383VYS0_TETOB</name>
<feature type="transmembrane region" description="Helical" evidence="2">
    <location>
        <begin position="226"/>
        <end position="250"/>
    </location>
</feature>
<dbReference type="SUPFAM" id="SSF103473">
    <property type="entry name" value="MFS general substrate transporter"/>
    <property type="match status" value="1"/>
</dbReference>
<feature type="region of interest" description="Disordered" evidence="1">
    <location>
        <begin position="260"/>
        <end position="279"/>
    </location>
</feature>
<evidence type="ECO:0000313" key="4">
    <source>
        <dbReference type="EMBL" id="SZX74445.1"/>
    </source>
</evidence>
<dbReference type="EMBL" id="FNXT01001214">
    <property type="protein sequence ID" value="SZX74445.1"/>
    <property type="molecule type" value="Genomic_DNA"/>
</dbReference>
<feature type="transmembrane region" description="Helical" evidence="2">
    <location>
        <begin position="100"/>
        <end position="119"/>
    </location>
</feature>
<keyword evidence="2" id="KW-0472">Membrane</keyword>
<keyword evidence="2" id="KW-1133">Transmembrane helix</keyword>
<keyword evidence="2" id="KW-0812">Transmembrane</keyword>
<dbReference type="InterPro" id="IPR036259">
    <property type="entry name" value="MFS_trans_sf"/>
</dbReference>
<organism evidence="3 5">
    <name type="scientific">Tetradesmus obliquus</name>
    <name type="common">Green alga</name>
    <name type="synonym">Acutodesmus obliquus</name>
    <dbReference type="NCBI Taxonomy" id="3088"/>
    <lineage>
        <taxon>Eukaryota</taxon>
        <taxon>Viridiplantae</taxon>
        <taxon>Chlorophyta</taxon>
        <taxon>core chlorophytes</taxon>
        <taxon>Chlorophyceae</taxon>
        <taxon>CS clade</taxon>
        <taxon>Sphaeropleales</taxon>
        <taxon>Scenedesmaceae</taxon>
        <taxon>Tetradesmus</taxon>
    </lineage>
</organism>
<sequence>MTAPHSSSSSSSAFSSSAAARPLALKVALCAMVAIGFADMYTYSMPVAFLGQVLAAQDASSVKVMIALGLEGIATSIMAVLVLLSQSLPAVSRLSAAAKWWLVIGGQAASVASSLLPALLPKPEVVTACRALHGAATAVYMVYCLILLVERPHVVLPDVVLPAACCCCCPAVYMVYCLILLVELCPPRHLALGIAALSAGCSAGDSLGPVLGAVAFDRGGGLPAAFLLQTAVNAVPLLLALLVVPLWVWLKNDPTAVASSTGSGSGGSGGSMCLSDSSQTNHHQLPRMLRWDSACSSYDRSAACHPHKPADQCCKNKELFADGDSDDVTVCSDCSASQQCLDAGRCHAPNHKAAAAAAAAAAGDADTQPVRDVNASSLRHMDSALDIEAGHFNATPAAKLKQDDSELNPGKATSQEEQQQQQQGLGRQQSSSLDVRAVFATVCDAVVAGQCLLVLLEQAATGAVVVLLPAVAGLPTWLMGVLYIAMVGGAIAGPFALQAYLSCKRIQNKHTYHLAWCIAGIFATSSSLAVLFCGSIPALVCLLFVFGFTQASTEALVYIHIARRLEQLARHVATHVSMCMFTIALALGAGIGNMIGGLVQREEWGVQLGVVCGMAGATAVCGTVVSLVAAKASNRP</sequence>
<reference evidence="3 5" key="1">
    <citation type="submission" date="2016-10" db="EMBL/GenBank/DDBJ databases">
        <authorList>
            <person name="Cai Z."/>
        </authorList>
    </citation>
    <scope>NUCLEOTIDE SEQUENCE [LARGE SCALE GENOMIC DNA]</scope>
</reference>